<dbReference type="CDD" id="cd05992">
    <property type="entry name" value="PB1"/>
    <property type="match status" value="1"/>
</dbReference>
<protein>
    <recommendedName>
        <fullName evidence="1">PB1 domain-containing protein</fullName>
    </recommendedName>
</protein>
<accession>A0AA35YAB9</accession>
<dbReference type="InterPro" id="IPR045012">
    <property type="entry name" value="NLP"/>
</dbReference>
<reference evidence="2" key="1">
    <citation type="submission" date="2023-04" db="EMBL/GenBank/DDBJ databases">
        <authorList>
            <person name="Vijverberg K."/>
            <person name="Xiong W."/>
            <person name="Schranz E."/>
        </authorList>
    </citation>
    <scope>NUCLEOTIDE SEQUENCE</scope>
</reference>
<name>A0AA35YAB9_LACSI</name>
<dbReference type="Pfam" id="PF00564">
    <property type="entry name" value="PB1"/>
    <property type="match status" value="1"/>
</dbReference>
<sequence>MADSTPIPDLTNNYISNFSLSPSYFTFAGAGVVPDYDGESIIDGHEVDFLSQTRQFDKPSSSDDSEYVLDILYKRQNEVNIKSAFSMAAKPSFNGLIQFWSPLQSSSRHVLTTSDQPFMLQSSLEKHKVYLKKHRSCSEEYQYNIAADQLEVEEDPTIISGAPANAFRSKLAEVVPNLRVQAGSPLVYSALECELMSYFVLPISSQSQSQCVLGVVECCTKDFDCLLEMLGYLVDALKIMGLSTFHTEGLLCQTKDGLRCTMDDMVEIEAALKTACISHELTLAQVSIAYEDTNDMPNSFSLEGKHMTQMMAHKMIGRCPDSDDYDFKDYCGTCDMLPSKIGEGLVGKANENYMPHFCRNIYVMNNKELPTLIETITIKKYSCLVICLRSTMNDVYVLEFLWLQNRKYTVLIESLVLTLKRCLPNFKFAFGGELGDELLVVEVGNSSTAESGSFKIFKGVKLSQIHEMMEKEREYVAEQCIAPPQEKGNTSRHLLTKELIEQQYGKPQKEAAEILKVSLSTLKRERKELGLGDWVGSKGVKRKANRSYKDQSNMINKEDNRELLRPVPHNGATLTIKAYYQGTPIKFRLPLLRVKFKYVQKKIGNKLKLDPGSFKLMYKDDEDDEYILLVSDEDITDCIESSTNVNRTTIKLYVQYPI</sequence>
<dbReference type="PANTHER" id="PTHR32002">
    <property type="entry name" value="PROTEIN NLP8"/>
    <property type="match status" value="1"/>
</dbReference>
<evidence type="ECO:0000259" key="1">
    <source>
        <dbReference type="PROSITE" id="PS51745"/>
    </source>
</evidence>
<dbReference type="GO" id="GO:0003700">
    <property type="term" value="F:DNA-binding transcription factor activity"/>
    <property type="evidence" value="ECO:0007669"/>
    <property type="project" value="InterPro"/>
</dbReference>
<dbReference type="Pfam" id="PF22922">
    <property type="entry name" value="GAF_NLP"/>
    <property type="match status" value="1"/>
</dbReference>
<dbReference type="Proteomes" id="UP001177003">
    <property type="component" value="Chromosome 2"/>
</dbReference>
<dbReference type="SUPFAM" id="SSF54277">
    <property type="entry name" value="CAD &amp; PB1 domains"/>
    <property type="match status" value="1"/>
</dbReference>
<dbReference type="AlphaFoldDB" id="A0AA35YAB9"/>
<evidence type="ECO:0000313" key="3">
    <source>
        <dbReference type="Proteomes" id="UP001177003"/>
    </source>
</evidence>
<dbReference type="EMBL" id="OX465078">
    <property type="protein sequence ID" value="CAI9271050.1"/>
    <property type="molecule type" value="Genomic_DNA"/>
</dbReference>
<dbReference type="Gene3D" id="3.10.20.90">
    <property type="entry name" value="Phosphatidylinositol 3-kinase Catalytic Subunit, Chain A, domain 1"/>
    <property type="match status" value="1"/>
</dbReference>
<dbReference type="SMART" id="SM00666">
    <property type="entry name" value="PB1"/>
    <property type="match status" value="1"/>
</dbReference>
<gene>
    <name evidence="2" type="ORF">LSALG_LOCUS11332</name>
</gene>
<feature type="domain" description="PB1" evidence="1">
    <location>
        <begin position="573"/>
        <end position="653"/>
    </location>
</feature>
<organism evidence="2 3">
    <name type="scientific">Lactuca saligna</name>
    <name type="common">Willowleaf lettuce</name>
    <dbReference type="NCBI Taxonomy" id="75948"/>
    <lineage>
        <taxon>Eukaryota</taxon>
        <taxon>Viridiplantae</taxon>
        <taxon>Streptophyta</taxon>
        <taxon>Embryophyta</taxon>
        <taxon>Tracheophyta</taxon>
        <taxon>Spermatophyta</taxon>
        <taxon>Magnoliopsida</taxon>
        <taxon>eudicotyledons</taxon>
        <taxon>Gunneridae</taxon>
        <taxon>Pentapetalae</taxon>
        <taxon>asterids</taxon>
        <taxon>campanulids</taxon>
        <taxon>Asterales</taxon>
        <taxon>Asteraceae</taxon>
        <taxon>Cichorioideae</taxon>
        <taxon>Cichorieae</taxon>
        <taxon>Lactucinae</taxon>
        <taxon>Lactuca</taxon>
    </lineage>
</organism>
<keyword evidence="3" id="KW-1185">Reference proteome</keyword>
<proteinExistence type="predicted"/>
<dbReference type="PROSITE" id="PS51745">
    <property type="entry name" value="PB1"/>
    <property type="match status" value="1"/>
</dbReference>
<dbReference type="InterPro" id="IPR055081">
    <property type="entry name" value="NLP1-9_GAF"/>
</dbReference>
<evidence type="ECO:0000313" key="2">
    <source>
        <dbReference type="EMBL" id="CAI9271050.1"/>
    </source>
</evidence>
<dbReference type="PANTHER" id="PTHR32002:SF49">
    <property type="entry name" value="BILE ACID:SODIUM SYMPORTER_ARSENICAL RESISTANCE PROTEIN ACR3-RELATED"/>
    <property type="match status" value="1"/>
</dbReference>
<dbReference type="InterPro" id="IPR053793">
    <property type="entry name" value="PB1-like"/>
</dbReference>
<dbReference type="InterPro" id="IPR000270">
    <property type="entry name" value="PB1_dom"/>
</dbReference>